<feature type="region of interest" description="Disordered" evidence="1">
    <location>
        <begin position="156"/>
        <end position="212"/>
    </location>
</feature>
<protein>
    <recommendedName>
        <fullName evidence="4">Histone-lysine N-methyltransferase SETMAR</fullName>
    </recommendedName>
</protein>
<dbReference type="OrthoDB" id="10017160at2759"/>
<accession>A0A4C1TPL2</accession>
<gene>
    <name evidence="2" type="ORF">EVAR_12507_1</name>
</gene>
<dbReference type="Proteomes" id="UP000299102">
    <property type="component" value="Unassembled WGS sequence"/>
</dbReference>
<evidence type="ECO:0008006" key="4">
    <source>
        <dbReference type="Google" id="ProtNLM"/>
    </source>
</evidence>
<evidence type="ECO:0000256" key="1">
    <source>
        <dbReference type="SAM" id="MobiDB-lite"/>
    </source>
</evidence>
<keyword evidence="3" id="KW-1185">Reference proteome</keyword>
<dbReference type="GO" id="GO:0003676">
    <property type="term" value="F:nucleic acid binding"/>
    <property type="evidence" value="ECO:0007669"/>
    <property type="project" value="InterPro"/>
</dbReference>
<organism evidence="2 3">
    <name type="scientific">Eumeta variegata</name>
    <name type="common">Bagworm moth</name>
    <name type="synonym">Eumeta japonica</name>
    <dbReference type="NCBI Taxonomy" id="151549"/>
    <lineage>
        <taxon>Eukaryota</taxon>
        <taxon>Metazoa</taxon>
        <taxon>Ecdysozoa</taxon>
        <taxon>Arthropoda</taxon>
        <taxon>Hexapoda</taxon>
        <taxon>Insecta</taxon>
        <taxon>Pterygota</taxon>
        <taxon>Neoptera</taxon>
        <taxon>Endopterygota</taxon>
        <taxon>Lepidoptera</taxon>
        <taxon>Glossata</taxon>
        <taxon>Ditrysia</taxon>
        <taxon>Tineoidea</taxon>
        <taxon>Psychidae</taxon>
        <taxon>Oiketicinae</taxon>
        <taxon>Eumeta</taxon>
    </lineage>
</organism>
<feature type="compositionally biased region" description="Basic and acidic residues" evidence="1">
    <location>
        <begin position="185"/>
        <end position="201"/>
    </location>
</feature>
<dbReference type="EMBL" id="BGZK01000075">
    <property type="protein sequence ID" value="GBP15921.1"/>
    <property type="molecule type" value="Genomic_DNA"/>
</dbReference>
<dbReference type="InterPro" id="IPR036397">
    <property type="entry name" value="RNaseH_sf"/>
</dbReference>
<comment type="caution">
    <text evidence="2">The sequence shown here is derived from an EMBL/GenBank/DDBJ whole genome shotgun (WGS) entry which is preliminary data.</text>
</comment>
<dbReference type="Gene3D" id="3.30.420.10">
    <property type="entry name" value="Ribonuclease H-like superfamily/Ribonuclease H"/>
    <property type="match status" value="1"/>
</dbReference>
<name>A0A4C1TPL2_EUMVA</name>
<proteinExistence type="predicted"/>
<sequence>MKTTLYEFSLERLLGLPYVKEFKRTESLTECDTCVKGEKAEQVKVFINLGRLFTNDAKRDRDTGRRVSVRNKVWSPPDMRRTKFAARASHTVCRSEHCRKIDRDQRALAPSGPEYRDVLCPGCACTAQTISPRMTQVESCIAMRAHALPRDVTNLGSMRMTPKLDNSQRSRCSKMSQTQQNCHTSAERTRFSEGQKIELTDHPPYSPDLAPNDVYLFPSVKNKLRGQRFSSR</sequence>
<reference evidence="2 3" key="1">
    <citation type="journal article" date="2019" name="Commun. Biol.">
        <title>The bagworm genome reveals a unique fibroin gene that provides high tensile strength.</title>
        <authorList>
            <person name="Kono N."/>
            <person name="Nakamura H."/>
            <person name="Ohtoshi R."/>
            <person name="Tomita M."/>
            <person name="Numata K."/>
            <person name="Arakawa K."/>
        </authorList>
    </citation>
    <scope>NUCLEOTIDE SEQUENCE [LARGE SCALE GENOMIC DNA]</scope>
</reference>
<evidence type="ECO:0000313" key="3">
    <source>
        <dbReference type="Proteomes" id="UP000299102"/>
    </source>
</evidence>
<evidence type="ECO:0000313" key="2">
    <source>
        <dbReference type="EMBL" id="GBP15921.1"/>
    </source>
</evidence>
<feature type="compositionally biased region" description="Polar residues" evidence="1">
    <location>
        <begin position="164"/>
        <end position="184"/>
    </location>
</feature>
<dbReference type="AlphaFoldDB" id="A0A4C1TPL2"/>